<evidence type="ECO:0000313" key="1">
    <source>
        <dbReference type="EMBL" id="KAK0547158.1"/>
    </source>
</evidence>
<keyword evidence="2" id="KW-1185">Reference proteome</keyword>
<dbReference type="AlphaFoldDB" id="A0AAN6JS83"/>
<proteinExistence type="predicted"/>
<dbReference type="EMBL" id="JAPDMZ010000169">
    <property type="protein sequence ID" value="KAK0547158.1"/>
    <property type="molecule type" value="Genomic_DNA"/>
</dbReference>
<comment type="caution">
    <text evidence="1">The sequence shown here is derived from an EMBL/GenBank/DDBJ whole genome shotgun (WGS) entry which is preliminary data.</text>
</comment>
<organism evidence="1 2">
    <name type="scientific">Tilletia horrida</name>
    <dbReference type="NCBI Taxonomy" id="155126"/>
    <lineage>
        <taxon>Eukaryota</taxon>
        <taxon>Fungi</taxon>
        <taxon>Dikarya</taxon>
        <taxon>Basidiomycota</taxon>
        <taxon>Ustilaginomycotina</taxon>
        <taxon>Exobasidiomycetes</taxon>
        <taxon>Tilletiales</taxon>
        <taxon>Tilletiaceae</taxon>
        <taxon>Tilletia</taxon>
    </lineage>
</organism>
<evidence type="ECO:0000313" key="2">
    <source>
        <dbReference type="Proteomes" id="UP001176517"/>
    </source>
</evidence>
<protein>
    <submittedName>
        <fullName evidence="1">Uncharacterized protein</fullName>
    </submittedName>
</protein>
<gene>
    <name evidence="1" type="ORF">OC846_004967</name>
</gene>
<dbReference type="Proteomes" id="UP001176517">
    <property type="component" value="Unassembled WGS sequence"/>
</dbReference>
<feature type="non-terminal residue" evidence="1">
    <location>
        <position position="249"/>
    </location>
</feature>
<name>A0AAN6JS83_9BASI</name>
<accession>A0AAN6JS83</accession>
<sequence>MLHRQGLEDGYPDLLPSPSNSYAHGHEVGRLWATSSASKLTFLPLILTSTPVVKATVTVQRPRTSTVVTSSTFTNYVNGGTDFVSRTVTPTSFVVTVVTKTSTLPTVTQTLTDILITPSPGTFTSTSTFFTAAPAPTIPPPAVTRRALRDLEPETALEERECSADEELELERRAGQSVGAGNANAAVARLRGRNVFCRRIVRLDPKTVKASRTSTVTVRTTAHPRVTSTSTLVITSTRTIYSSAVGVIV</sequence>
<reference evidence="1" key="1">
    <citation type="journal article" date="2023" name="PhytoFront">
        <title>Draft Genome Resources of Seven Strains of Tilletia horrida, Causal Agent of Kernel Smut of Rice.</title>
        <authorList>
            <person name="Khanal S."/>
            <person name="Antony Babu S."/>
            <person name="Zhou X.G."/>
        </authorList>
    </citation>
    <scope>NUCLEOTIDE SEQUENCE</scope>
    <source>
        <strain evidence="1">TX6</strain>
    </source>
</reference>